<dbReference type="InterPro" id="IPR001279">
    <property type="entry name" value="Metallo-B-lactamas"/>
</dbReference>
<protein>
    <submittedName>
        <fullName evidence="7">Unannotated protein</fullName>
    </submittedName>
</protein>
<evidence type="ECO:0000256" key="5">
    <source>
        <dbReference type="ARBA" id="ARBA00022833"/>
    </source>
</evidence>
<dbReference type="SUPFAM" id="SSF56281">
    <property type="entry name" value="Metallo-hydrolase/oxidoreductase"/>
    <property type="match status" value="1"/>
</dbReference>
<name>A0A6J6ZUR2_9ZZZZ</name>
<dbReference type="PANTHER" id="PTHR42978">
    <property type="entry name" value="QUORUM-QUENCHING LACTONASE YTNP-RELATED-RELATED"/>
    <property type="match status" value="1"/>
</dbReference>
<dbReference type="AlphaFoldDB" id="A0A6J6ZUR2"/>
<sequence length="289" mass="31471">MKTIVRRVYLLDGGALDVESSAIVPGRDYGTRIQIPVQMFLVDTSRGFILIDTGNDPDVMEDAEGIWGRALATAARPVMEPRNHPLEQLGLLGLTESDIRMVIYTHLHHDHCGGGRFFPDAIHVVQKAEYRWASRPDQFASLTYVPSDFQHEQLSWKLMEGDLCILPGIHLISTPGHTPGHQSIALWDVPECGSLIIAGDAINCESSITDDLPPGFTSDASAAASSMHRLTALASVAQASLIVSHDMGFFDSLPKAPEPLRNMAARTRELCEAGLSSIYGDSLDPAQLM</sequence>
<dbReference type="Gene3D" id="3.60.15.10">
    <property type="entry name" value="Ribonuclease Z/Hydroxyacylglutathione hydrolase-like"/>
    <property type="match status" value="1"/>
</dbReference>
<keyword evidence="5" id="KW-0862">Zinc</keyword>
<dbReference type="InterPro" id="IPR036866">
    <property type="entry name" value="RibonucZ/Hydroxyglut_hydro"/>
</dbReference>
<evidence type="ECO:0000256" key="2">
    <source>
        <dbReference type="ARBA" id="ARBA00007749"/>
    </source>
</evidence>
<accession>A0A6J6ZUR2</accession>
<comment type="cofactor">
    <cofactor evidence="1">
        <name>Zn(2+)</name>
        <dbReference type="ChEBI" id="CHEBI:29105"/>
    </cofactor>
</comment>
<feature type="domain" description="Metallo-beta-lactamase" evidence="6">
    <location>
        <begin position="36"/>
        <end position="245"/>
    </location>
</feature>
<gene>
    <name evidence="7" type="ORF">UFOPK3204_00363</name>
</gene>
<organism evidence="7">
    <name type="scientific">freshwater metagenome</name>
    <dbReference type="NCBI Taxonomy" id="449393"/>
    <lineage>
        <taxon>unclassified sequences</taxon>
        <taxon>metagenomes</taxon>
        <taxon>ecological metagenomes</taxon>
    </lineage>
</organism>
<dbReference type="EMBL" id="CAFABK010000010">
    <property type="protein sequence ID" value="CAB4824169.1"/>
    <property type="molecule type" value="Genomic_DNA"/>
</dbReference>
<dbReference type="InterPro" id="IPR051013">
    <property type="entry name" value="MBL_superfamily_lactonases"/>
</dbReference>
<dbReference type="PANTHER" id="PTHR42978:SF2">
    <property type="entry name" value="102 KBASES UNSTABLE REGION: FROM 1 TO 119443"/>
    <property type="match status" value="1"/>
</dbReference>
<reference evidence="7" key="1">
    <citation type="submission" date="2020-05" db="EMBL/GenBank/DDBJ databases">
        <authorList>
            <person name="Chiriac C."/>
            <person name="Salcher M."/>
            <person name="Ghai R."/>
            <person name="Kavagutti S V."/>
        </authorList>
    </citation>
    <scope>NUCLEOTIDE SEQUENCE</scope>
</reference>
<keyword evidence="3" id="KW-0479">Metal-binding</keyword>
<keyword evidence="4" id="KW-0378">Hydrolase</keyword>
<dbReference type="GO" id="GO:0046872">
    <property type="term" value="F:metal ion binding"/>
    <property type="evidence" value="ECO:0007669"/>
    <property type="project" value="UniProtKB-KW"/>
</dbReference>
<evidence type="ECO:0000256" key="3">
    <source>
        <dbReference type="ARBA" id="ARBA00022723"/>
    </source>
</evidence>
<dbReference type="SMART" id="SM00849">
    <property type="entry name" value="Lactamase_B"/>
    <property type="match status" value="1"/>
</dbReference>
<dbReference type="Pfam" id="PF00753">
    <property type="entry name" value="Lactamase_B"/>
    <property type="match status" value="1"/>
</dbReference>
<evidence type="ECO:0000256" key="1">
    <source>
        <dbReference type="ARBA" id="ARBA00001947"/>
    </source>
</evidence>
<comment type="similarity">
    <text evidence="2">Belongs to the metallo-beta-lactamase superfamily.</text>
</comment>
<evidence type="ECO:0000313" key="7">
    <source>
        <dbReference type="EMBL" id="CAB4824169.1"/>
    </source>
</evidence>
<dbReference type="CDD" id="cd07729">
    <property type="entry name" value="AHL_lactonase_MBL-fold"/>
    <property type="match status" value="1"/>
</dbReference>
<proteinExistence type="inferred from homology"/>
<evidence type="ECO:0000256" key="4">
    <source>
        <dbReference type="ARBA" id="ARBA00022801"/>
    </source>
</evidence>
<evidence type="ECO:0000259" key="6">
    <source>
        <dbReference type="SMART" id="SM00849"/>
    </source>
</evidence>
<dbReference type="GO" id="GO:0016787">
    <property type="term" value="F:hydrolase activity"/>
    <property type="evidence" value="ECO:0007669"/>
    <property type="project" value="UniProtKB-KW"/>
</dbReference>